<accession>A0A6F9DFI5</accession>
<comment type="catalytic activity">
    <reaction evidence="10">
        <text>all-trans-retinol + NADP(+) = all-trans-retinal + NADPH + H(+)</text>
        <dbReference type="Rhea" id="RHEA:25033"/>
        <dbReference type="ChEBI" id="CHEBI:15378"/>
        <dbReference type="ChEBI" id="CHEBI:17336"/>
        <dbReference type="ChEBI" id="CHEBI:17898"/>
        <dbReference type="ChEBI" id="CHEBI:57783"/>
        <dbReference type="ChEBI" id="CHEBI:58349"/>
        <dbReference type="EC" id="1.1.1.300"/>
    </reaction>
</comment>
<comment type="subcellular location">
    <subcellularLocation>
        <location evidence="1">Membrane</location>
        <topology evidence="1">Multi-pass membrane protein</topology>
    </subcellularLocation>
</comment>
<dbReference type="Gene3D" id="3.40.50.720">
    <property type="entry name" value="NAD(P)-binding Rossmann-like Domain"/>
    <property type="match status" value="1"/>
</dbReference>
<evidence type="ECO:0000256" key="8">
    <source>
        <dbReference type="ARBA" id="ARBA00023098"/>
    </source>
</evidence>
<evidence type="ECO:0000256" key="13">
    <source>
        <dbReference type="ARBA" id="ARBA00082544"/>
    </source>
</evidence>
<gene>
    <name evidence="16" type="primary">Hsd17b11-002</name>
</gene>
<keyword evidence="4" id="KW-0812">Transmembrane</keyword>
<dbReference type="EMBL" id="LR785851">
    <property type="protein sequence ID" value="CAB3254195.1"/>
    <property type="molecule type" value="mRNA"/>
</dbReference>
<proteinExistence type="evidence at transcript level"/>
<sequence length="305" mass="34134">MNLLELLWIVLKSLVETILRWILPAKYKSVEGEVCLITGAGNGMGRLLAMEFAKRKAKLILWDMDQAGLEQTAKLVREIGGEVYAGVCDVSKIENIREAAVKSREAFGDITILVNNAGVVFAKDLLELTEWQIEQTFKVNVLAHFWMLREFLPSMLERNHGHVVTLASVVGLFSSPGMPDYCSSKHAAVGLHQALYYDLQKKKCDGIKTTMVCPYHVKTGMFKGVGLKSDVLTRSLSPGECVDAIMHAVLTNRPFVAVPRVMYISYNLSTWMPMKVLAAVYEYTGANDAISRFIPNRPYQTKLRE</sequence>
<comment type="function">
    <text evidence="11">Catalyzes the reduction of all-trans-retinal to all-trans-retinol in the presence of NADPH.</text>
</comment>
<dbReference type="InterPro" id="IPR036291">
    <property type="entry name" value="NAD(P)-bd_dom_sf"/>
</dbReference>
<organism evidence="16">
    <name type="scientific">Phallusia mammillata</name>
    <dbReference type="NCBI Taxonomy" id="59560"/>
    <lineage>
        <taxon>Eukaryota</taxon>
        <taxon>Metazoa</taxon>
        <taxon>Chordata</taxon>
        <taxon>Tunicata</taxon>
        <taxon>Ascidiacea</taxon>
        <taxon>Phlebobranchia</taxon>
        <taxon>Ascidiidae</taxon>
        <taxon>Phallusia</taxon>
    </lineage>
</organism>
<keyword evidence="9" id="KW-0472">Membrane</keyword>
<evidence type="ECO:0000256" key="4">
    <source>
        <dbReference type="ARBA" id="ARBA00022692"/>
    </source>
</evidence>
<dbReference type="PRINTS" id="PR00081">
    <property type="entry name" value="GDHRDH"/>
</dbReference>
<keyword evidence="5" id="KW-0521">NADP</keyword>
<keyword evidence="15" id="KW-0732">Signal</keyword>
<dbReference type="GO" id="GO:0005811">
    <property type="term" value="C:lipid droplet"/>
    <property type="evidence" value="ECO:0007669"/>
    <property type="project" value="TreeGrafter"/>
</dbReference>
<dbReference type="CDD" id="cd05339">
    <property type="entry name" value="17beta-HSDXI-like_SDR_c"/>
    <property type="match status" value="1"/>
</dbReference>
<evidence type="ECO:0000256" key="14">
    <source>
        <dbReference type="RuleBase" id="RU000363"/>
    </source>
</evidence>
<dbReference type="EC" id="1.1.1.300" evidence="3"/>
<evidence type="ECO:0000256" key="9">
    <source>
        <dbReference type="ARBA" id="ARBA00023136"/>
    </source>
</evidence>
<keyword evidence="6" id="KW-1133">Transmembrane helix</keyword>
<evidence type="ECO:0000256" key="2">
    <source>
        <dbReference type="ARBA" id="ARBA00006484"/>
    </source>
</evidence>
<evidence type="ECO:0000256" key="5">
    <source>
        <dbReference type="ARBA" id="ARBA00022857"/>
    </source>
</evidence>
<name>A0A6F9DFI5_9ASCI</name>
<dbReference type="PRINTS" id="PR00080">
    <property type="entry name" value="SDRFAMILY"/>
</dbReference>
<evidence type="ECO:0000256" key="3">
    <source>
        <dbReference type="ARBA" id="ARBA00012852"/>
    </source>
</evidence>
<keyword evidence="7" id="KW-0560">Oxidoreductase</keyword>
<protein>
    <recommendedName>
        <fullName evidence="12">Short-chain dehydrogenase/reductase 3</fullName>
        <ecNumber evidence="3">1.1.1.300</ecNumber>
    </recommendedName>
    <alternativeName>
        <fullName evidence="13">Retinal short-chain dehydrogenase/reductase 1</fullName>
    </alternativeName>
</protein>
<dbReference type="GO" id="GO:0016020">
    <property type="term" value="C:membrane"/>
    <property type="evidence" value="ECO:0007669"/>
    <property type="project" value="UniProtKB-SubCell"/>
</dbReference>
<reference evidence="16" key="1">
    <citation type="submission" date="2020-04" db="EMBL/GenBank/DDBJ databases">
        <authorList>
            <person name="Neveu A P."/>
        </authorList>
    </citation>
    <scope>NUCLEOTIDE SEQUENCE</scope>
    <source>
        <tissue evidence="16">Whole embryo</tissue>
    </source>
</reference>
<comment type="similarity">
    <text evidence="2 14">Belongs to the short-chain dehydrogenases/reductases (SDR) family.</text>
</comment>
<dbReference type="GO" id="GO:0052650">
    <property type="term" value="F:all-trans-retinol dehydrogenase (NADP+) activity"/>
    <property type="evidence" value="ECO:0007669"/>
    <property type="project" value="UniProtKB-EC"/>
</dbReference>
<dbReference type="FunFam" id="3.40.50.720:FF:000131">
    <property type="entry name" value="Short-chain dehydrogenase/reductase 3"/>
    <property type="match status" value="1"/>
</dbReference>
<dbReference type="Pfam" id="PF00106">
    <property type="entry name" value="adh_short"/>
    <property type="match status" value="1"/>
</dbReference>
<dbReference type="SUPFAM" id="SSF51735">
    <property type="entry name" value="NAD(P)-binding Rossmann-fold domains"/>
    <property type="match status" value="1"/>
</dbReference>
<evidence type="ECO:0000256" key="6">
    <source>
        <dbReference type="ARBA" id="ARBA00022989"/>
    </source>
</evidence>
<dbReference type="AlphaFoldDB" id="A0A6F9DFI5"/>
<feature type="chain" id="PRO_5026003825" description="Short-chain dehydrogenase/reductase 3" evidence="15">
    <location>
        <begin position="18"/>
        <end position="305"/>
    </location>
</feature>
<dbReference type="InterPro" id="IPR002347">
    <property type="entry name" value="SDR_fam"/>
</dbReference>
<evidence type="ECO:0000256" key="15">
    <source>
        <dbReference type="SAM" id="SignalP"/>
    </source>
</evidence>
<feature type="signal peptide" evidence="15">
    <location>
        <begin position="1"/>
        <end position="17"/>
    </location>
</feature>
<evidence type="ECO:0000256" key="11">
    <source>
        <dbReference type="ARBA" id="ARBA00059620"/>
    </source>
</evidence>
<keyword evidence="8" id="KW-0443">Lipid metabolism</keyword>
<evidence type="ECO:0000256" key="1">
    <source>
        <dbReference type="ARBA" id="ARBA00004141"/>
    </source>
</evidence>
<evidence type="ECO:0000256" key="10">
    <source>
        <dbReference type="ARBA" id="ARBA00050568"/>
    </source>
</evidence>
<evidence type="ECO:0000256" key="7">
    <source>
        <dbReference type="ARBA" id="ARBA00023002"/>
    </source>
</evidence>
<evidence type="ECO:0000313" key="16">
    <source>
        <dbReference type="EMBL" id="CAB3254195.1"/>
    </source>
</evidence>
<evidence type="ECO:0000256" key="12">
    <source>
        <dbReference type="ARBA" id="ARBA00068717"/>
    </source>
</evidence>
<dbReference type="PANTHER" id="PTHR24322:SF746">
    <property type="entry name" value="SHORT CHAIN DEHYDROGENASE_REDUCTASE FAMILY 16C MEMBER 5"/>
    <property type="match status" value="1"/>
</dbReference>
<dbReference type="PANTHER" id="PTHR24322">
    <property type="entry name" value="PKSB"/>
    <property type="match status" value="1"/>
</dbReference>